<comment type="caution">
    <text evidence="1">The sequence shown here is derived from an EMBL/GenBank/DDBJ whole genome shotgun (WGS) entry which is preliminary data.</text>
</comment>
<dbReference type="AlphaFoldDB" id="U7Q9H1"/>
<sequence length="40" mass="4586">MIAGSEVVRIKSLNLLEIIQGEAQIILPFFFLLKLQWLAE</sequence>
<dbReference type="EMBL" id="AUZM01000173">
    <property type="protein sequence ID" value="ERT03867.1"/>
    <property type="molecule type" value="Genomic_DNA"/>
</dbReference>
<protein>
    <submittedName>
        <fullName evidence="1">Uncharacterized protein</fullName>
    </submittedName>
</protein>
<keyword evidence="3" id="KW-1185">Reference proteome</keyword>
<evidence type="ECO:0000313" key="1">
    <source>
        <dbReference type="EMBL" id="ERT03867.1"/>
    </source>
</evidence>
<gene>
    <name evidence="2" type="ORF">M595_3105</name>
    <name evidence="1" type="ORF">M595_6191</name>
</gene>
<proteinExistence type="predicted"/>
<evidence type="ECO:0000313" key="3">
    <source>
        <dbReference type="Proteomes" id="UP000017127"/>
    </source>
</evidence>
<accession>U7Q9H1</accession>
<organism evidence="1 3">
    <name type="scientific">Lyngbya aestuarii BL J</name>
    <dbReference type="NCBI Taxonomy" id="1348334"/>
    <lineage>
        <taxon>Bacteria</taxon>
        <taxon>Bacillati</taxon>
        <taxon>Cyanobacteriota</taxon>
        <taxon>Cyanophyceae</taxon>
        <taxon>Oscillatoriophycideae</taxon>
        <taxon>Oscillatoriales</taxon>
        <taxon>Microcoleaceae</taxon>
        <taxon>Lyngbya</taxon>
    </lineage>
</organism>
<dbReference type="Proteomes" id="UP000017127">
    <property type="component" value="Unassembled WGS sequence"/>
</dbReference>
<reference evidence="1 3" key="1">
    <citation type="journal article" date="2013" name="Front. Microbiol.">
        <title>Comparative genomic analyses of the cyanobacterium, Lyngbya aestuarii BL J, a powerful hydrogen producer.</title>
        <authorList>
            <person name="Kothari A."/>
            <person name="Vaughn M."/>
            <person name="Garcia-Pichel F."/>
        </authorList>
    </citation>
    <scope>NUCLEOTIDE SEQUENCE [LARGE SCALE GENOMIC DNA]</scope>
    <source>
        <strain evidence="1 3">BL J</strain>
    </source>
</reference>
<dbReference type="EMBL" id="AUZM01000028">
    <property type="protein sequence ID" value="ERT06917.1"/>
    <property type="molecule type" value="Genomic_DNA"/>
</dbReference>
<evidence type="ECO:0000313" key="2">
    <source>
        <dbReference type="EMBL" id="ERT06917.1"/>
    </source>
</evidence>
<name>U7Q9H1_9CYAN</name>